<reference evidence="3" key="1">
    <citation type="submission" date="2016-10" db="EMBL/GenBank/DDBJ databases">
        <title>Genome sequence of Streptomyces mangrovisoli MUSC 149.</title>
        <authorList>
            <person name="Lee L.-H."/>
            <person name="Ser H.-L."/>
        </authorList>
    </citation>
    <scope>NUCLEOTIDE SEQUENCE [LARGE SCALE GENOMIC DNA]</scope>
    <source>
        <strain evidence="3">MUSC 149</strain>
    </source>
</reference>
<keyword evidence="4" id="KW-1185">Reference proteome</keyword>
<protein>
    <submittedName>
        <fullName evidence="3">Uncharacterized protein</fullName>
    </submittedName>
</protein>
<evidence type="ECO:0000256" key="2">
    <source>
        <dbReference type="SAM" id="Phobius"/>
    </source>
</evidence>
<comment type="caution">
    <text evidence="3">The sequence shown here is derived from an EMBL/GenBank/DDBJ whole genome shotgun (WGS) entry which is preliminary data.</text>
</comment>
<evidence type="ECO:0000313" key="3">
    <source>
        <dbReference type="EMBL" id="OIJ64927.1"/>
    </source>
</evidence>
<gene>
    <name evidence="3" type="ORF">WN71_026345</name>
</gene>
<keyword evidence="2" id="KW-0812">Transmembrane</keyword>
<organism evidence="3 4">
    <name type="scientific">Streptomyces mangrovisoli</name>
    <dbReference type="NCBI Taxonomy" id="1428628"/>
    <lineage>
        <taxon>Bacteria</taxon>
        <taxon>Bacillati</taxon>
        <taxon>Actinomycetota</taxon>
        <taxon>Actinomycetes</taxon>
        <taxon>Kitasatosporales</taxon>
        <taxon>Streptomycetaceae</taxon>
        <taxon>Streptomyces</taxon>
    </lineage>
</organism>
<feature type="region of interest" description="Disordered" evidence="1">
    <location>
        <begin position="58"/>
        <end position="116"/>
    </location>
</feature>
<dbReference type="STRING" id="1428628.WN71_026345"/>
<dbReference type="OrthoDB" id="4328110at2"/>
<feature type="transmembrane region" description="Helical" evidence="2">
    <location>
        <begin position="34"/>
        <end position="55"/>
    </location>
</feature>
<sequence length="317" mass="32296">MRDLLAEGAHDIRPSPVPYHTIRRRGMIERRQRIVVAGAAFAALAAVPVGAYALGGHTTSSPAAPTPSVLVTRPATTTPASTATTPVPDPSGSAPATSSAPPTPSGTTAAAGPAAPATGDQLLDGITFAQASDGLSACLSSEFASMSGVSGGLGTAHDYRIILAMPATGDTNAPGDGIYVVAVTADSHAASRTRLICTVKGGKAEGLNTSGSGQDGSAAVVPDMNAGKLYQESALDKGAWKLPFRWGDIGTVRPSVAKVTVSYGNSHSVAVLDHGWFVATGSLDRKVTLTPHIKGYDAHGKLVYDSDQDPQYEKTLP</sequence>
<accession>A0A1J4NRC0</accession>
<keyword evidence="2" id="KW-0472">Membrane</keyword>
<name>A0A1J4NRC0_9ACTN</name>
<dbReference type="EMBL" id="LAVA02000068">
    <property type="protein sequence ID" value="OIJ64927.1"/>
    <property type="molecule type" value="Genomic_DNA"/>
</dbReference>
<evidence type="ECO:0000313" key="4">
    <source>
        <dbReference type="Proteomes" id="UP000034196"/>
    </source>
</evidence>
<proteinExistence type="predicted"/>
<dbReference type="AlphaFoldDB" id="A0A1J4NRC0"/>
<dbReference type="Proteomes" id="UP000034196">
    <property type="component" value="Unassembled WGS sequence"/>
</dbReference>
<evidence type="ECO:0000256" key="1">
    <source>
        <dbReference type="SAM" id="MobiDB-lite"/>
    </source>
</evidence>
<feature type="compositionally biased region" description="Low complexity" evidence="1">
    <location>
        <begin position="72"/>
        <end position="116"/>
    </location>
</feature>
<keyword evidence="2" id="KW-1133">Transmembrane helix</keyword>